<dbReference type="EMBL" id="JWZX01002385">
    <property type="protein sequence ID" value="KOO29634.1"/>
    <property type="molecule type" value="Genomic_DNA"/>
</dbReference>
<evidence type="ECO:0000313" key="3">
    <source>
        <dbReference type="Proteomes" id="UP000037460"/>
    </source>
</evidence>
<feature type="region of interest" description="Disordered" evidence="1">
    <location>
        <begin position="270"/>
        <end position="290"/>
    </location>
</feature>
<name>A0A0M0JSR6_9EUKA</name>
<dbReference type="Proteomes" id="UP000037460">
    <property type="component" value="Unassembled WGS sequence"/>
</dbReference>
<comment type="caution">
    <text evidence="2">The sequence shown here is derived from an EMBL/GenBank/DDBJ whole genome shotgun (WGS) entry which is preliminary data.</text>
</comment>
<dbReference type="AlphaFoldDB" id="A0A0M0JSR6"/>
<gene>
    <name evidence="2" type="ORF">Ctob_006341</name>
</gene>
<proteinExistence type="predicted"/>
<evidence type="ECO:0000313" key="2">
    <source>
        <dbReference type="EMBL" id="KOO29634.1"/>
    </source>
</evidence>
<organism evidence="2 3">
    <name type="scientific">Chrysochromulina tobinii</name>
    <dbReference type="NCBI Taxonomy" id="1460289"/>
    <lineage>
        <taxon>Eukaryota</taxon>
        <taxon>Haptista</taxon>
        <taxon>Haptophyta</taxon>
        <taxon>Prymnesiophyceae</taxon>
        <taxon>Prymnesiales</taxon>
        <taxon>Chrysochromulinaceae</taxon>
        <taxon>Chrysochromulina</taxon>
    </lineage>
</organism>
<protein>
    <submittedName>
        <fullName evidence="2">Uncharacterized protein</fullName>
    </submittedName>
</protein>
<evidence type="ECO:0000256" key="1">
    <source>
        <dbReference type="SAM" id="MobiDB-lite"/>
    </source>
</evidence>
<keyword evidence="3" id="KW-1185">Reference proteome</keyword>
<sequence length="290" mass="30687">MSDLASESVSDLSSSLGVVVVSTPEVQAVSGGVDDQFNYTCVEVEPDLSADGDELPPDPRAAMAAVAILEAGLPPWGGRSSIETSAAAPRDAVEILAVAPQESARYIAHQEALRLAVDTGEKKLRDAMAARIEAEQLAADAARSSAAASRAAEDLRTQLIGARRQASDAMATTKIAERRTSSLEAEVAALRAQLARKHADEQALQTKLAEATAAQAQQQSHYARREKEMRAVQQRALAMVQAMRGATQSLSAHSQAHALLERHFREIEGSLSAPPLEEAPSRAPLRGAKA</sequence>
<accession>A0A0M0JSR6</accession>
<reference evidence="3" key="1">
    <citation type="journal article" date="2015" name="PLoS Genet.">
        <title>Genome Sequence and Transcriptome Analyses of Chrysochromulina tobin: Metabolic Tools for Enhanced Algal Fitness in the Prominent Order Prymnesiales (Haptophyceae).</title>
        <authorList>
            <person name="Hovde B.T."/>
            <person name="Deodato C.R."/>
            <person name="Hunsperger H.M."/>
            <person name="Ryken S.A."/>
            <person name="Yost W."/>
            <person name="Jha R.K."/>
            <person name="Patterson J."/>
            <person name="Monnat R.J. Jr."/>
            <person name="Barlow S.B."/>
            <person name="Starkenburg S.R."/>
            <person name="Cattolico R.A."/>
        </authorList>
    </citation>
    <scope>NUCLEOTIDE SEQUENCE</scope>
    <source>
        <strain evidence="3">CCMP291</strain>
    </source>
</reference>